<dbReference type="GO" id="GO:0005840">
    <property type="term" value="C:ribosome"/>
    <property type="evidence" value="ECO:0007669"/>
    <property type="project" value="UniProtKB-KW"/>
</dbReference>
<dbReference type="Proteomes" id="UP000034711">
    <property type="component" value="Unassembled WGS sequence"/>
</dbReference>
<dbReference type="CDD" id="cd16377">
    <property type="entry name" value="23S_rRNA_IVP_like"/>
    <property type="match status" value="1"/>
</dbReference>
<dbReference type="InterPro" id="IPR012657">
    <property type="entry name" value="23S_rRNA-intervening_sequence"/>
</dbReference>
<dbReference type="Pfam" id="PF05635">
    <property type="entry name" value="23S_rRNA_IVP"/>
    <property type="match status" value="1"/>
</dbReference>
<proteinExistence type="predicted"/>
<dbReference type="InterPro" id="IPR036583">
    <property type="entry name" value="23S_rRNA_IVS_sf"/>
</dbReference>
<accession>A0A0G1XQZ8</accession>
<dbReference type="EMBL" id="LCRI01000001">
    <property type="protein sequence ID" value="KKW33310.1"/>
    <property type="molecule type" value="Genomic_DNA"/>
</dbReference>
<keyword evidence="1" id="KW-0687">Ribonucleoprotein</keyword>
<protein>
    <submittedName>
        <fullName evidence="1">S23 ribosomal protein</fullName>
    </submittedName>
</protein>
<dbReference type="PATRIC" id="fig|1618980.3.peg.4"/>
<organism evidence="1 2">
    <name type="scientific">Candidatus Uhrbacteria bacterium GW2011_GWA2_53_10</name>
    <dbReference type="NCBI Taxonomy" id="1618980"/>
    <lineage>
        <taxon>Bacteria</taxon>
        <taxon>Candidatus Uhriibacteriota</taxon>
    </lineage>
</organism>
<comment type="caution">
    <text evidence="1">The sequence shown here is derived from an EMBL/GenBank/DDBJ whole genome shotgun (WGS) entry which is preliminary data.</text>
</comment>
<dbReference type="SUPFAM" id="SSF158446">
    <property type="entry name" value="IVS-encoded protein-like"/>
    <property type="match status" value="1"/>
</dbReference>
<evidence type="ECO:0000313" key="1">
    <source>
        <dbReference type="EMBL" id="KKW33310.1"/>
    </source>
</evidence>
<dbReference type="Gene3D" id="1.20.1440.60">
    <property type="entry name" value="23S rRNA-intervening sequence"/>
    <property type="match status" value="1"/>
</dbReference>
<dbReference type="PANTHER" id="PTHR38471:SF2">
    <property type="entry name" value="FOUR HELIX BUNDLE PROTEIN"/>
    <property type="match status" value="1"/>
</dbReference>
<reference evidence="1 2" key="1">
    <citation type="journal article" date="2015" name="Nature">
        <title>rRNA introns, odd ribosomes, and small enigmatic genomes across a large radiation of phyla.</title>
        <authorList>
            <person name="Brown C.T."/>
            <person name="Hug L.A."/>
            <person name="Thomas B.C."/>
            <person name="Sharon I."/>
            <person name="Castelle C.J."/>
            <person name="Singh A."/>
            <person name="Wilkins M.J."/>
            <person name="Williams K.H."/>
            <person name="Banfield J.F."/>
        </authorList>
    </citation>
    <scope>NUCLEOTIDE SEQUENCE [LARGE SCALE GENOMIC DNA]</scope>
</reference>
<sequence length="123" mass="13888">MVHTYKDLIVWQKAMEMVTAVYLLTEKFPAEELYGLTSQMRRSAVSVPSNIAEGKLRGSAKEFRQFLLIAYGSAGELETQIELARRLPKTDKLDYTSATNLLEEVMKMLNTLIKQSSTLTPKA</sequence>
<evidence type="ECO:0000313" key="2">
    <source>
        <dbReference type="Proteomes" id="UP000034711"/>
    </source>
</evidence>
<dbReference type="PANTHER" id="PTHR38471">
    <property type="entry name" value="FOUR HELIX BUNDLE PROTEIN"/>
    <property type="match status" value="1"/>
</dbReference>
<dbReference type="AlphaFoldDB" id="A0A0G1XQZ8"/>
<dbReference type="NCBIfam" id="NF008911">
    <property type="entry name" value="PRK12275.1-2"/>
    <property type="match status" value="1"/>
</dbReference>
<gene>
    <name evidence="1" type="ORF">UY77_C0001G0005</name>
</gene>
<keyword evidence="1" id="KW-0689">Ribosomal protein</keyword>
<dbReference type="NCBIfam" id="TIGR02436">
    <property type="entry name" value="four helix bundle protein"/>
    <property type="match status" value="1"/>
</dbReference>
<name>A0A0G1XQZ8_9BACT</name>